<gene>
    <name evidence="2" type="ORF">CC86DRAFT_406038</name>
</gene>
<dbReference type="OrthoDB" id="4476201at2759"/>
<dbReference type="AlphaFoldDB" id="A0A6A7A2K4"/>
<dbReference type="PANTHER" id="PTHR24148:SF64">
    <property type="entry name" value="HETEROKARYON INCOMPATIBILITY DOMAIN-CONTAINING PROTEIN"/>
    <property type="match status" value="1"/>
</dbReference>
<organism evidence="2 3">
    <name type="scientific">Ophiobolus disseminans</name>
    <dbReference type="NCBI Taxonomy" id="1469910"/>
    <lineage>
        <taxon>Eukaryota</taxon>
        <taxon>Fungi</taxon>
        <taxon>Dikarya</taxon>
        <taxon>Ascomycota</taxon>
        <taxon>Pezizomycotina</taxon>
        <taxon>Dothideomycetes</taxon>
        <taxon>Pleosporomycetidae</taxon>
        <taxon>Pleosporales</taxon>
        <taxon>Pleosporineae</taxon>
        <taxon>Phaeosphaeriaceae</taxon>
        <taxon>Ophiobolus</taxon>
    </lineage>
</organism>
<reference evidence="2" key="1">
    <citation type="journal article" date="2020" name="Stud. Mycol.">
        <title>101 Dothideomycetes genomes: a test case for predicting lifestyles and emergence of pathogens.</title>
        <authorList>
            <person name="Haridas S."/>
            <person name="Albert R."/>
            <person name="Binder M."/>
            <person name="Bloem J."/>
            <person name="Labutti K."/>
            <person name="Salamov A."/>
            <person name="Andreopoulos B."/>
            <person name="Baker S."/>
            <person name="Barry K."/>
            <person name="Bills G."/>
            <person name="Bluhm B."/>
            <person name="Cannon C."/>
            <person name="Castanera R."/>
            <person name="Culley D."/>
            <person name="Daum C."/>
            <person name="Ezra D."/>
            <person name="Gonzalez J."/>
            <person name="Henrissat B."/>
            <person name="Kuo A."/>
            <person name="Liang C."/>
            <person name="Lipzen A."/>
            <person name="Lutzoni F."/>
            <person name="Magnuson J."/>
            <person name="Mondo S."/>
            <person name="Nolan M."/>
            <person name="Ohm R."/>
            <person name="Pangilinan J."/>
            <person name="Park H.-J."/>
            <person name="Ramirez L."/>
            <person name="Alfaro M."/>
            <person name="Sun H."/>
            <person name="Tritt A."/>
            <person name="Yoshinaga Y."/>
            <person name="Zwiers L.-H."/>
            <person name="Turgeon B."/>
            <person name="Goodwin S."/>
            <person name="Spatafora J."/>
            <person name="Crous P."/>
            <person name="Grigoriev I."/>
        </authorList>
    </citation>
    <scope>NUCLEOTIDE SEQUENCE</scope>
    <source>
        <strain evidence="2">CBS 113818</strain>
    </source>
</reference>
<evidence type="ECO:0000313" key="3">
    <source>
        <dbReference type="Proteomes" id="UP000799424"/>
    </source>
</evidence>
<keyword evidence="3" id="KW-1185">Reference proteome</keyword>
<name>A0A6A7A2K4_9PLEO</name>
<feature type="domain" description="Heterokaryon incompatibility" evidence="1">
    <location>
        <begin position="59"/>
        <end position="217"/>
    </location>
</feature>
<dbReference type="InterPro" id="IPR052895">
    <property type="entry name" value="HetReg/Transcr_Mod"/>
</dbReference>
<dbReference type="InterPro" id="IPR010730">
    <property type="entry name" value="HET"/>
</dbReference>
<proteinExistence type="predicted"/>
<dbReference type="Proteomes" id="UP000799424">
    <property type="component" value="Unassembled WGS sequence"/>
</dbReference>
<evidence type="ECO:0000313" key="2">
    <source>
        <dbReference type="EMBL" id="KAF2826785.1"/>
    </source>
</evidence>
<dbReference type="PANTHER" id="PTHR24148">
    <property type="entry name" value="ANKYRIN REPEAT DOMAIN-CONTAINING PROTEIN 39 HOMOLOG-RELATED"/>
    <property type="match status" value="1"/>
</dbReference>
<dbReference type="EMBL" id="MU006225">
    <property type="protein sequence ID" value="KAF2826785.1"/>
    <property type="molecule type" value="Genomic_DNA"/>
</dbReference>
<dbReference type="Pfam" id="PF06985">
    <property type="entry name" value="HET"/>
    <property type="match status" value="1"/>
</dbReference>
<sequence length="596" mass="67982">MFDAWKDVMRLAFHPVPSFTYTPLPPNSIRLLSPCSHPGSQGYSWKLDIVDLEQSDLKFDALSYAWGSQAASYPITCNGQLLHVHYNLYSAMPYLTRRRGNEAVLPIWIDAVCINQGDEKEKMIQIQLMRKLYQRAAMVWVWLGVAQHQHQIPRAIEWLSRIGGMFRKAQLDGVSRHAVAISEGKTLQELESDQSLWSPVMHIINNDWFRRVWIVQEFALARDATFLCGEHKIDYNDVSDAAYGAVFFIPVFDQQDTKIRLFDIRVAAAVFGIRYLVRSRTDAQRAINGLESLIIVCNLVAGTHACLRPEDHVLGLLGLLADEERRSFDVSTLLGYTSLPELYARFSAAMLTSTSINSVYWLQYFVHALESGRTENLPSWVPDLHHLSSRPTSFCLTDKYQEDQDGHNKHKYLASNGRRRHVRKGSRWDQLVFQGKLVDEIETVYPEIPIGPPIPWVQNPDNESSPTIRYYVDVLNWEETLSQVVLGDHGEASAAIPLTSLPRQPISIESYWRTLHFDPKKAGWGQTAINGYLEHRSRSKLFLETAKKSNLTHQYVGKPQLIFESLSSTNLLQLDESILDAYPWVARPSFGRASSH</sequence>
<evidence type="ECO:0000259" key="1">
    <source>
        <dbReference type="Pfam" id="PF06985"/>
    </source>
</evidence>
<protein>
    <recommendedName>
        <fullName evidence="1">Heterokaryon incompatibility domain-containing protein</fullName>
    </recommendedName>
</protein>
<accession>A0A6A7A2K4</accession>